<accession>A0A5C6BU10</accession>
<feature type="domain" description="Protein kinase" evidence="5">
    <location>
        <begin position="100"/>
        <end position="376"/>
    </location>
</feature>
<evidence type="ECO:0000256" key="1">
    <source>
        <dbReference type="ARBA" id="ARBA00022679"/>
    </source>
</evidence>
<organism evidence="6 7">
    <name type="scientific">Allorhodopirellula heiligendammensis</name>
    <dbReference type="NCBI Taxonomy" id="2714739"/>
    <lineage>
        <taxon>Bacteria</taxon>
        <taxon>Pseudomonadati</taxon>
        <taxon>Planctomycetota</taxon>
        <taxon>Planctomycetia</taxon>
        <taxon>Pirellulales</taxon>
        <taxon>Pirellulaceae</taxon>
        <taxon>Allorhodopirellula</taxon>
    </lineage>
</organism>
<evidence type="ECO:0000256" key="3">
    <source>
        <dbReference type="ARBA" id="ARBA00022777"/>
    </source>
</evidence>
<evidence type="ECO:0000313" key="6">
    <source>
        <dbReference type="EMBL" id="TWU15167.1"/>
    </source>
</evidence>
<evidence type="ECO:0000256" key="4">
    <source>
        <dbReference type="ARBA" id="ARBA00022840"/>
    </source>
</evidence>
<name>A0A5C6BU10_9BACT</name>
<dbReference type="Gene3D" id="1.10.510.10">
    <property type="entry name" value="Transferase(Phosphotransferase) domain 1"/>
    <property type="match status" value="1"/>
</dbReference>
<keyword evidence="3 6" id="KW-0418">Kinase</keyword>
<dbReference type="GO" id="GO:0004674">
    <property type="term" value="F:protein serine/threonine kinase activity"/>
    <property type="evidence" value="ECO:0007669"/>
    <property type="project" value="UniProtKB-EC"/>
</dbReference>
<dbReference type="PROSITE" id="PS00108">
    <property type="entry name" value="PROTEIN_KINASE_ST"/>
    <property type="match status" value="1"/>
</dbReference>
<dbReference type="SMART" id="SM00220">
    <property type="entry name" value="S_TKc"/>
    <property type="match status" value="1"/>
</dbReference>
<dbReference type="EC" id="2.7.11.1" evidence="6"/>
<dbReference type="SUPFAM" id="SSF56112">
    <property type="entry name" value="Protein kinase-like (PK-like)"/>
    <property type="match status" value="1"/>
</dbReference>
<dbReference type="Pfam" id="PF00069">
    <property type="entry name" value="Pkinase"/>
    <property type="match status" value="1"/>
</dbReference>
<proteinExistence type="predicted"/>
<reference evidence="6 7" key="1">
    <citation type="journal article" date="2020" name="Antonie Van Leeuwenhoek">
        <title>Rhodopirellula heiligendammensis sp. nov., Rhodopirellula pilleata sp. nov., and Rhodopirellula solitaria sp. nov. isolated from natural or artificial marine surfaces in Northern Germany and California, USA, and emended description of the genus Rhodopirellula.</title>
        <authorList>
            <person name="Kallscheuer N."/>
            <person name="Wiegand S."/>
            <person name="Jogler M."/>
            <person name="Boedeker C."/>
            <person name="Peeters S.H."/>
            <person name="Rast P."/>
            <person name="Heuer A."/>
            <person name="Jetten M.S.M."/>
            <person name="Rohde M."/>
            <person name="Jogler C."/>
        </authorList>
    </citation>
    <scope>NUCLEOTIDE SEQUENCE [LARGE SCALE GENOMIC DNA]</scope>
    <source>
        <strain evidence="6 7">Poly21</strain>
    </source>
</reference>
<dbReference type="EMBL" id="SJPU01000002">
    <property type="protein sequence ID" value="TWU15167.1"/>
    <property type="molecule type" value="Genomic_DNA"/>
</dbReference>
<dbReference type="Gene3D" id="3.30.200.20">
    <property type="entry name" value="Phosphorylase Kinase, domain 1"/>
    <property type="match status" value="1"/>
</dbReference>
<dbReference type="Proteomes" id="UP000319908">
    <property type="component" value="Unassembled WGS sequence"/>
</dbReference>
<evidence type="ECO:0000313" key="7">
    <source>
        <dbReference type="Proteomes" id="UP000319908"/>
    </source>
</evidence>
<dbReference type="Gene3D" id="2.130.10.10">
    <property type="entry name" value="YVTN repeat-like/Quinoprotein amine dehydrogenase"/>
    <property type="match status" value="2"/>
</dbReference>
<evidence type="ECO:0000259" key="5">
    <source>
        <dbReference type="PROSITE" id="PS50011"/>
    </source>
</evidence>
<dbReference type="InterPro" id="IPR011009">
    <property type="entry name" value="Kinase-like_dom_sf"/>
</dbReference>
<dbReference type="SUPFAM" id="SSF82171">
    <property type="entry name" value="DPP6 N-terminal domain-like"/>
    <property type="match status" value="1"/>
</dbReference>
<keyword evidence="4" id="KW-0067">ATP-binding</keyword>
<dbReference type="PANTHER" id="PTHR43289">
    <property type="entry name" value="MITOGEN-ACTIVATED PROTEIN KINASE KINASE KINASE 20-RELATED"/>
    <property type="match status" value="1"/>
</dbReference>
<protein>
    <submittedName>
        <fullName evidence="6">Serine/threonine-protein kinase PrkC</fullName>
        <ecNumber evidence="6">2.7.11.1</ecNumber>
    </submittedName>
</protein>
<dbReference type="InterPro" id="IPR000719">
    <property type="entry name" value="Prot_kinase_dom"/>
</dbReference>
<keyword evidence="7" id="KW-1185">Reference proteome</keyword>
<gene>
    <name evidence="6" type="primary">prkC_10</name>
    <name evidence="6" type="ORF">Poly21_23590</name>
</gene>
<sequence>MFDPGPTGDDDVIEAVAAYMRQMGRSNPPGRDEFLSGCPPELRAEINRAIEQALHIDGLLMGDRFIDSEPHIFQRSENRGTIAPLGFAEAGLLGAVFDDYQLTRWIGRGGMGVVYEGQLVETRHALTATGPGDVEVGIRRTAVKLIRGNAGELAIKRFCREAEATLQLHHPHIVPVYRWGQSETYFYYVMKFASGGTIVSWLSELRGESTDRRMRRIAAAVAQADDGLQYAHDRGILHRDVKPTNLLVEQNGTVMLADFGLTRRIDDETLTATGDLVGTLRYLPPEAFDSGVDYRSDIYALGATLFELLHGRPLHDAQEPILLMRSITHRLGQSVKQINPSLPRPLVGIIDRAVHPNPARRYVSAAAMADDLRRFASGQRVHAVPIGRLEERLMRWVQNPAALKIAAILLAVLVAVAVAGPLLAVRFRRLASDIQTARSQVEHSLQELKEESRRRQHTLLQSWLSDAESRTDSGRIGQHTESLELISQAMQLATNDPSLRSEVAERWNLPWEGLIQRMYFAAISKPDLQLVHRWSAPHAADSPVAFSGDLMHHIRHDYTPGNHRLVIFDTLGNMLRQVAMPDEAFTNWIGWCARAKKVCLTVVRPDHAEVWIWDLTTDEFRPTGWRTTPTNKSTIVEHTGELIYLAENLQLCRVSLIDHNAEPAVLMPPQSDLNQFISAPDGRHLAVHYHDRHSVDLIDLETEQIETLALDQSIDCLAWRPDGRCLAVSGDTTVIYDLATHRPLHRQPNRHGLYFQMVYSADGKMLFCNGRRGFMECWDATLSTSLLRCEMIPVTLSTDGSLMALSQPDGFEIRRPITPLGVQIISLSEGDVREASFMRGDEKVALSHSRGVRVFDLATQIFSANHDFSDGPFTPLEPSGASTVFVAKERDLYTLDSSDAFTDGHLDSDIVGAPDSIQKGLHKLSFSGDGSIWSLAYDATRNRIAVLTHPPFQLSVHQLPTGRVVWTQELDFNSSSVRFDERGDRYVVSTFAPGICRVLDAANGQNLFRVDGFRADLIGCPTKGKFVIQSGGNLRLLEASASGYLYPSSVATYDADRYPLGDFASLVTTRDGRLLATESRRPRGCLVVNVETLQPLKWLRGDVRQPESRPLAFSSDGRYLVTERGRTAVAVWDLKELAARLDAFVGTTSLSKARAPSAPTIQHFGQPQEGTHVPLAGGRGRDAKHIGRFHVAESIDVTQE</sequence>
<keyword evidence="1 6" id="KW-0808">Transferase</keyword>
<evidence type="ECO:0000256" key="2">
    <source>
        <dbReference type="ARBA" id="ARBA00022741"/>
    </source>
</evidence>
<dbReference type="InterPro" id="IPR008271">
    <property type="entry name" value="Ser/Thr_kinase_AS"/>
</dbReference>
<comment type="caution">
    <text evidence="6">The sequence shown here is derived from an EMBL/GenBank/DDBJ whole genome shotgun (WGS) entry which is preliminary data.</text>
</comment>
<dbReference type="InterPro" id="IPR011047">
    <property type="entry name" value="Quinoprotein_ADH-like_sf"/>
</dbReference>
<dbReference type="GO" id="GO:0005524">
    <property type="term" value="F:ATP binding"/>
    <property type="evidence" value="ECO:0007669"/>
    <property type="project" value="UniProtKB-KW"/>
</dbReference>
<dbReference type="CDD" id="cd14014">
    <property type="entry name" value="STKc_PknB_like"/>
    <property type="match status" value="1"/>
</dbReference>
<dbReference type="SUPFAM" id="SSF50998">
    <property type="entry name" value="Quinoprotein alcohol dehydrogenase-like"/>
    <property type="match status" value="1"/>
</dbReference>
<dbReference type="PANTHER" id="PTHR43289:SF6">
    <property type="entry name" value="SERINE_THREONINE-PROTEIN KINASE NEKL-3"/>
    <property type="match status" value="1"/>
</dbReference>
<dbReference type="AlphaFoldDB" id="A0A5C6BU10"/>
<keyword evidence="2" id="KW-0547">Nucleotide-binding</keyword>
<dbReference type="InterPro" id="IPR015943">
    <property type="entry name" value="WD40/YVTN_repeat-like_dom_sf"/>
</dbReference>
<dbReference type="PROSITE" id="PS50011">
    <property type="entry name" value="PROTEIN_KINASE_DOM"/>
    <property type="match status" value="1"/>
</dbReference>